<keyword evidence="18" id="KW-1185">Reference proteome</keyword>
<evidence type="ECO:0000256" key="4">
    <source>
        <dbReference type="ARBA" id="ARBA00022553"/>
    </source>
</evidence>
<dbReference type="EMBL" id="JMIW01000001">
    <property type="protein sequence ID" value="KEO92109.1"/>
    <property type="molecule type" value="Genomic_DNA"/>
</dbReference>
<evidence type="ECO:0000259" key="15">
    <source>
        <dbReference type="PROSITE" id="PS50110"/>
    </source>
</evidence>
<dbReference type="Pfam" id="PF02518">
    <property type="entry name" value="HATPase_c"/>
    <property type="match status" value="1"/>
</dbReference>
<feature type="modified residue" description="4-aspartylphosphate" evidence="12">
    <location>
        <position position="677"/>
    </location>
</feature>
<dbReference type="AlphaFoldDB" id="A0A074MFB1"/>
<dbReference type="Gene3D" id="3.40.50.2300">
    <property type="match status" value="2"/>
</dbReference>
<keyword evidence="9" id="KW-0902">Two-component regulatory system</keyword>
<dbReference type="PROSITE" id="PS50109">
    <property type="entry name" value="HIS_KIN"/>
    <property type="match status" value="1"/>
</dbReference>
<dbReference type="Pfam" id="PF17152">
    <property type="entry name" value="CHASE8"/>
    <property type="match status" value="1"/>
</dbReference>
<evidence type="ECO:0000256" key="11">
    <source>
        <dbReference type="ARBA" id="ARBA00023306"/>
    </source>
</evidence>
<keyword evidence="13" id="KW-1133">Transmembrane helix</keyword>
<keyword evidence="5" id="KW-0808">Transferase</keyword>
<keyword evidence="6" id="KW-0547">Nucleotide-binding</keyword>
<dbReference type="SUPFAM" id="SSF47384">
    <property type="entry name" value="Homodimeric domain of signal transducing histidine kinase"/>
    <property type="match status" value="1"/>
</dbReference>
<name>A0A074MFB1_ERYLO</name>
<dbReference type="FunFam" id="1.10.287.130:FF:000038">
    <property type="entry name" value="Sensory transduction histidine kinase"/>
    <property type="match status" value="1"/>
</dbReference>
<evidence type="ECO:0000256" key="13">
    <source>
        <dbReference type="SAM" id="Phobius"/>
    </source>
</evidence>
<evidence type="ECO:0000256" key="1">
    <source>
        <dbReference type="ARBA" id="ARBA00000085"/>
    </source>
</evidence>
<protein>
    <recommendedName>
        <fullName evidence="3">histidine kinase</fullName>
        <ecNumber evidence="3">2.7.13.3</ecNumber>
    </recommendedName>
</protein>
<gene>
    <name evidence="17" type="ORF">EH31_05425</name>
</gene>
<keyword evidence="10 13" id="KW-0472">Membrane</keyword>
<dbReference type="PANTHER" id="PTHR45339">
    <property type="entry name" value="HYBRID SIGNAL TRANSDUCTION HISTIDINE KINASE J"/>
    <property type="match status" value="1"/>
</dbReference>
<accession>A0A074MFB1</accession>
<evidence type="ECO:0000256" key="12">
    <source>
        <dbReference type="PROSITE-ProRule" id="PRU00169"/>
    </source>
</evidence>
<reference evidence="17 18" key="1">
    <citation type="submission" date="2014-04" db="EMBL/GenBank/DDBJ databases">
        <title>A comprehensive comparison of genomes of Erythrobacter spp. strains.</title>
        <authorList>
            <person name="Zheng Q."/>
        </authorList>
    </citation>
    <scope>NUCLEOTIDE SEQUENCE [LARGE SCALE GENOMIC DNA]</scope>
    <source>
        <strain evidence="17 18">DSM 6997</strain>
    </source>
</reference>
<keyword evidence="11" id="KW-0131">Cell cycle</keyword>
<dbReference type="InterPro" id="IPR003594">
    <property type="entry name" value="HATPase_dom"/>
</dbReference>
<evidence type="ECO:0000259" key="14">
    <source>
        <dbReference type="PROSITE" id="PS50109"/>
    </source>
</evidence>
<dbReference type="Proteomes" id="UP000027647">
    <property type="component" value="Unassembled WGS sequence"/>
</dbReference>
<comment type="catalytic activity">
    <reaction evidence="1">
        <text>ATP + protein L-histidine = ADP + protein N-phospho-L-histidine.</text>
        <dbReference type="EC" id="2.7.13.3"/>
    </reaction>
</comment>
<dbReference type="GO" id="GO:0000155">
    <property type="term" value="F:phosphorelay sensor kinase activity"/>
    <property type="evidence" value="ECO:0007669"/>
    <property type="project" value="InterPro"/>
</dbReference>
<dbReference type="InterPro" id="IPR003661">
    <property type="entry name" value="HisK_dim/P_dom"/>
</dbReference>
<evidence type="ECO:0000256" key="3">
    <source>
        <dbReference type="ARBA" id="ARBA00012438"/>
    </source>
</evidence>
<evidence type="ECO:0000256" key="8">
    <source>
        <dbReference type="ARBA" id="ARBA00022840"/>
    </source>
</evidence>
<dbReference type="OrthoDB" id="9801651at2"/>
<evidence type="ECO:0000313" key="18">
    <source>
        <dbReference type="Proteomes" id="UP000027647"/>
    </source>
</evidence>
<dbReference type="PROSITE" id="PS50110">
    <property type="entry name" value="RESPONSE_REGULATORY"/>
    <property type="match status" value="2"/>
</dbReference>
<dbReference type="SMART" id="SM00448">
    <property type="entry name" value="REC"/>
    <property type="match status" value="2"/>
</dbReference>
<evidence type="ECO:0000256" key="9">
    <source>
        <dbReference type="ARBA" id="ARBA00023012"/>
    </source>
</evidence>
<dbReference type="CDD" id="cd16922">
    <property type="entry name" value="HATPase_EvgS-ArcB-TorS-like"/>
    <property type="match status" value="1"/>
</dbReference>
<evidence type="ECO:0000256" key="10">
    <source>
        <dbReference type="ARBA" id="ARBA00023136"/>
    </source>
</evidence>
<dbReference type="CDD" id="cd00156">
    <property type="entry name" value="REC"/>
    <property type="match status" value="1"/>
</dbReference>
<dbReference type="SUPFAM" id="SSF55874">
    <property type="entry name" value="ATPase domain of HSP90 chaperone/DNA topoisomerase II/histidine kinase"/>
    <property type="match status" value="1"/>
</dbReference>
<dbReference type="PRINTS" id="PR00344">
    <property type="entry name" value="BCTRLSENSOR"/>
</dbReference>
<comment type="caution">
    <text evidence="17">The sequence shown here is derived from an EMBL/GenBank/DDBJ whole genome shotgun (WGS) entry which is preliminary data.</text>
</comment>
<feature type="domain" description="Response regulatory" evidence="15">
    <location>
        <begin position="628"/>
        <end position="744"/>
    </location>
</feature>
<dbReference type="Gene3D" id="3.30.565.10">
    <property type="entry name" value="Histidine kinase-like ATPase, C-terminal domain"/>
    <property type="match status" value="1"/>
</dbReference>
<feature type="transmembrane region" description="Helical" evidence="13">
    <location>
        <begin position="154"/>
        <end position="175"/>
    </location>
</feature>
<feature type="domain" description="Response regulatory" evidence="15">
    <location>
        <begin position="509"/>
        <end position="622"/>
    </location>
</feature>
<evidence type="ECO:0000256" key="2">
    <source>
        <dbReference type="ARBA" id="ARBA00004370"/>
    </source>
</evidence>
<evidence type="ECO:0000256" key="7">
    <source>
        <dbReference type="ARBA" id="ARBA00022777"/>
    </source>
</evidence>
<feature type="domain" description="HAMP" evidence="16">
    <location>
        <begin position="177"/>
        <end position="230"/>
    </location>
</feature>
<dbReference type="InterPro" id="IPR003660">
    <property type="entry name" value="HAMP_dom"/>
</dbReference>
<dbReference type="InterPro" id="IPR005467">
    <property type="entry name" value="His_kinase_dom"/>
</dbReference>
<evidence type="ECO:0000256" key="5">
    <source>
        <dbReference type="ARBA" id="ARBA00022679"/>
    </source>
</evidence>
<dbReference type="PROSITE" id="PS51257">
    <property type="entry name" value="PROKAR_LIPOPROTEIN"/>
    <property type="match status" value="1"/>
</dbReference>
<dbReference type="InterPro" id="IPR011006">
    <property type="entry name" value="CheY-like_superfamily"/>
</dbReference>
<organism evidence="17 18">
    <name type="scientific">Erythrobacter longus</name>
    <dbReference type="NCBI Taxonomy" id="1044"/>
    <lineage>
        <taxon>Bacteria</taxon>
        <taxon>Pseudomonadati</taxon>
        <taxon>Pseudomonadota</taxon>
        <taxon>Alphaproteobacteria</taxon>
        <taxon>Sphingomonadales</taxon>
        <taxon>Erythrobacteraceae</taxon>
        <taxon>Erythrobacter/Porphyrobacter group</taxon>
        <taxon>Erythrobacter</taxon>
    </lineage>
</organism>
<dbReference type="SUPFAM" id="SSF52172">
    <property type="entry name" value="CheY-like"/>
    <property type="match status" value="2"/>
</dbReference>
<dbReference type="InterPro" id="IPR004358">
    <property type="entry name" value="Sig_transdc_His_kin-like_C"/>
</dbReference>
<dbReference type="FunFam" id="3.30.565.10:FF:000010">
    <property type="entry name" value="Sensor histidine kinase RcsC"/>
    <property type="match status" value="1"/>
</dbReference>
<keyword evidence="8" id="KW-0067">ATP-binding</keyword>
<feature type="transmembrane region" description="Helical" evidence="13">
    <location>
        <begin position="21"/>
        <end position="44"/>
    </location>
</feature>
<dbReference type="SMART" id="SM00387">
    <property type="entry name" value="HATPase_c"/>
    <property type="match status" value="1"/>
</dbReference>
<feature type="modified residue" description="4-aspartylphosphate" evidence="12">
    <location>
        <position position="558"/>
    </location>
</feature>
<evidence type="ECO:0000313" key="17">
    <source>
        <dbReference type="EMBL" id="KEO92109.1"/>
    </source>
</evidence>
<evidence type="ECO:0000259" key="16">
    <source>
        <dbReference type="PROSITE" id="PS50885"/>
    </source>
</evidence>
<dbReference type="RefSeq" id="WP_051698955.1">
    <property type="nucleotide sequence ID" value="NZ_JMIW01000001.1"/>
</dbReference>
<dbReference type="CDD" id="cd00082">
    <property type="entry name" value="HisKA"/>
    <property type="match status" value="1"/>
</dbReference>
<dbReference type="GO" id="GO:0016020">
    <property type="term" value="C:membrane"/>
    <property type="evidence" value="ECO:0007669"/>
    <property type="project" value="UniProtKB-SubCell"/>
</dbReference>
<dbReference type="PROSITE" id="PS50885">
    <property type="entry name" value="HAMP"/>
    <property type="match status" value="1"/>
</dbReference>
<dbReference type="PANTHER" id="PTHR45339:SF1">
    <property type="entry name" value="HYBRID SIGNAL TRANSDUCTION HISTIDINE KINASE J"/>
    <property type="match status" value="1"/>
</dbReference>
<dbReference type="STRING" id="1044.EH31_05425"/>
<keyword evidence="7" id="KW-0418">Kinase</keyword>
<sequence length="754" mass="81901">MTGEKTSDVFAKMRFKTKLTVSSAMLVSVALLLACVGLLGLQFFTEQRLSQQRHDQIMQVIAANTGPALMFADAEAARENLISINGIDDVNRVSVRDANGTLFVRHENASAEFDAAGSTLQIIERPIVLDGELLGTLEMQVRPRTFANILSETWLAMTVLFSLCLALSMGFARGLNRMAFRPISRLNNAMHKITVSSDYSMRLAEEPDPDFTAISNNFNAMVAAVEHRDVVLTENAQELRKARDDAENANVAKSQFLANMSHELRTPLNAILGYTDVLSEELKDTANARSLEDIQWIYSSAQQLLALINSILDLSKIEAGRMDIEIHEFDVSKTVREVEKMLAPTAAQRNNRIHVQVSDEIGVAHSDSVKLRQALLNLGSNACKFTDGGQIFMLARRDGDDLVFAISDTGIGMNEEQVTKLFQPFNQADSTTTRRFGGTGLGLAITHRFAAMLGGGVQVESKPGAGSTFTLRIKADLSAGNAEGSDTVLIDAPDDYVSAPQEVDQSKPLAVIIDDEPSAAQLLLRMATQAGYATLLASNGQEGLDLVRQHRPTIILLDIAMPKVDGWGVLDALRKDEELASTPVVVVSVSDDRNKTIEAGASDHLIKPISRSEISDVLSQYSKPRTGKVLVVDDDEATAKLYSRGVEQVGYTASIAHDGKAAQALLSQADYDFVVTDLRMPEIDGHELIDWIAKLPAETKPFVIVVTGKAMNNADTNELEKKVASVIAKNGLSPRMLAEALSYAETERLNGGAA</sequence>
<feature type="domain" description="Histidine kinase" evidence="14">
    <location>
        <begin position="259"/>
        <end position="477"/>
    </location>
</feature>
<dbReference type="InterPro" id="IPR001789">
    <property type="entry name" value="Sig_transdc_resp-reg_receiver"/>
</dbReference>
<keyword evidence="13" id="KW-0812">Transmembrane</keyword>
<dbReference type="Pfam" id="PF00072">
    <property type="entry name" value="Response_reg"/>
    <property type="match status" value="2"/>
</dbReference>
<dbReference type="Gene3D" id="1.10.287.130">
    <property type="match status" value="1"/>
</dbReference>
<dbReference type="eggNOG" id="COG0642">
    <property type="taxonomic scope" value="Bacteria"/>
</dbReference>
<dbReference type="Pfam" id="PF00512">
    <property type="entry name" value="HisKA"/>
    <property type="match status" value="1"/>
</dbReference>
<dbReference type="InterPro" id="IPR036890">
    <property type="entry name" value="HATPase_C_sf"/>
</dbReference>
<dbReference type="EC" id="2.7.13.3" evidence="3"/>
<dbReference type="SMART" id="SM00388">
    <property type="entry name" value="HisKA"/>
    <property type="match status" value="1"/>
</dbReference>
<dbReference type="InterPro" id="IPR033417">
    <property type="entry name" value="CHASE8"/>
</dbReference>
<dbReference type="InterPro" id="IPR036097">
    <property type="entry name" value="HisK_dim/P_sf"/>
</dbReference>
<evidence type="ECO:0000256" key="6">
    <source>
        <dbReference type="ARBA" id="ARBA00022741"/>
    </source>
</evidence>
<comment type="subcellular location">
    <subcellularLocation>
        <location evidence="2">Membrane</location>
    </subcellularLocation>
</comment>
<proteinExistence type="predicted"/>
<keyword evidence="4 12" id="KW-0597">Phosphoprotein</keyword>
<dbReference type="GO" id="GO:0005524">
    <property type="term" value="F:ATP binding"/>
    <property type="evidence" value="ECO:0007669"/>
    <property type="project" value="UniProtKB-KW"/>
</dbReference>